<dbReference type="CDD" id="cd07377">
    <property type="entry name" value="WHTH_GntR"/>
    <property type="match status" value="1"/>
</dbReference>
<dbReference type="InterPro" id="IPR015424">
    <property type="entry name" value="PyrdxlP-dep_Trfase"/>
</dbReference>
<dbReference type="Gene3D" id="3.40.640.10">
    <property type="entry name" value="Type I PLP-dependent aspartate aminotransferase-like (Major domain)"/>
    <property type="match status" value="1"/>
</dbReference>
<keyword evidence="2" id="KW-0663">Pyridoxal phosphate</keyword>
<dbReference type="InterPro" id="IPR015421">
    <property type="entry name" value="PyrdxlP-dep_Trfase_major"/>
</dbReference>
<evidence type="ECO:0000259" key="6">
    <source>
        <dbReference type="PROSITE" id="PS50949"/>
    </source>
</evidence>
<evidence type="ECO:0000313" key="8">
    <source>
        <dbReference type="Proteomes" id="UP001305498"/>
    </source>
</evidence>
<gene>
    <name evidence="7" type="ORF">N8K70_02075</name>
</gene>
<dbReference type="Pfam" id="PF00392">
    <property type="entry name" value="GntR"/>
    <property type="match status" value="1"/>
</dbReference>
<evidence type="ECO:0000256" key="4">
    <source>
        <dbReference type="ARBA" id="ARBA00023125"/>
    </source>
</evidence>
<dbReference type="PROSITE" id="PS50949">
    <property type="entry name" value="HTH_GNTR"/>
    <property type="match status" value="1"/>
</dbReference>
<dbReference type="InterPro" id="IPR015422">
    <property type="entry name" value="PyrdxlP-dep_Trfase_small"/>
</dbReference>
<dbReference type="SMART" id="SM00345">
    <property type="entry name" value="HTH_GNTR"/>
    <property type="match status" value="1"/>
</dbReference>
<keyword evidence="4" id="KW-0238">DNA-binding</keyword>
<dbReference type="SUPFAM" id="SSF53383">
    <property type="entry name" value="PLP-dependent transferases"/>
    <property type="match status" value="1"/>
</dbReference>
<dbReference type="CDD" id="cd00609">
    <property type="entry name" value="AAT_like"/>
    <property type="match status" value="1"/>
</dbReference>
<dbReference type="GO" id="GO:0003677">
    <property type="term" value="F:DNA binding"/>
    <property type="evidence" value="ECO:0007669"/>
    <property type="project" value="UniProtKB-KW"/>
</dbReference>
<feature type="domain" description="HTH gntR-type" evidence="6">
    <location>
        <begin position="14"/>
        <end position="82"/>
    </location>
</feature>
<dbReference type="GO" id="GO:0030170">
    <property type="term" value="F:pyridoxal phosphate binding"/>
    <property type="evidence" value="ECO:0007669"/>
    <property type="project" value="InterPro"/>
</dbReference>
<dbReference type="GO" id="GO:0003700">
    <property type="term" value="F:DNA-binding transcription factor activity"/>
    <property type="evidence" value="ECO:0007669"/>
    <property type="project" value="InterPro"/>
</dbReference>
<dbReference type="PANTHER" id="PTHR46577:SF1">
    <property type="entry name" value="HTH-TYPE TRANSCRIPTIONAL REGULATORY PROTEIN GABR"/>
    <property type="match status" value="1"/>
</dbReference>
<dbReference type="RefSeq" id="WP_317139961.1">
    <property type="nucleotide sequence ID" value="NZ_CP118157.1"/>
</dbReference>
<dbReference type="InterPro" id="IPR036388">
    <property type="entry name" value="WH-like_DNA-bd_sf"/>
</dbReference>
<dbReference type="AlphaFoldDB" id="A0AA97I661"/>
<name>A0AA97I661_9MICO</name>
<evidence type="ECO:0000256" key="2">
    <source>
        <dbReference type="ARBA" id="ARBA00022898"/>
    </source>
</evidence>
<dbReference type="InterPro" id="IPR036390">
    <property type="entry name" value="WH_DNA-bd_sf"/>
</dbReference>
<evidence type="ECO:0000256" key="5">
    <source>
        <dbReference type="ARBA" id="ARBA00023163"/>
    </source>
</evidence>
<accession>A0AA97I661</accession>
<dbReference type="InterPro" id="IPR051446">
    <property type="entry name" value="HTH_trans_reg/aminotransferase"/>
</dbReference>
<proteinExistence type="inferred from homology"/>
<evidence type="ECO:0000256" key="3">
    <source>
        <dbReference type="ARBA" id="ARBA00023015"/>
    </source>
</evidence>
<dbReference type="Pfam" id="PF00155">
    <property type="entry name" value="Aminotran_1_2"/>
    <property type="match status" value="1"/>
</dbReference>
<keyword evidence="3" id="KW-0805">Transcription regulation</keyword>
<keyword evidence="7" id="KW-0032">Aminotransferase</keyword>
<dbReference type="KEGG" id="mbet:N8K70_02075"/>
<dbReference type="InterPro" id="IPR004839">
    <property type="entry name" value="Aminotransferase_I/II_large"/>
</dbReference>
<dbReference type="PANTHER" id="PTHR46577">
    <property type="entry name" value="HTH-TYPE TRANSCRIPTIONAL REGULATORY PROTEIN GABR"/>
    <property type="match status" value="1"/>
</dbReference>
<reference evidence="7 8" key="1">
    <citation type="submission" date="2023-02" db="EMBL/GenBank/DDBJ databases">
        <title>Microbacterium betulae sp. nov., isolated from birch wood.</title>
        <authorList>
            <person name="Pasciak M."/>
            <person name="Pawlik K.J."/>
            <person name="Martynowski D."/>
            <person name="Laczmanski L."/>
            <person name="Ciekot J."/>
            <person name="Szponar B."/>
            <person name="Wojcik-Fatla A."/>
            <person name="Mackiewicz B."/>
            <person name="Farian E."/>
            <person name="Cholewa G."/>
            <person name="Cholewa A."/>
            <person name="Dutkiewicz J."/>
        </authorList>
    </citation>
    <scope>NUCLEOTIDE SEQUENCE [LARGE SCALE GENOMIC DNA]</scope>
    <source>
        <strain evidence="7 8">AB</strain>
    </source>
</reference>
<evidence type="ECO:0000313" key="7">
    <source>
        <dbReference type="EMBL" id="WOF23489.1"/>
    </source>
</evidence>
<keyword evidence="8" id="KW-1185">Reference proteome</keyword>
<dbReference type="EMBL" id="CP118157">
    <property type="protein sequence ID" value="WOF23489.1"/>
    <property type="molecule type" value="Genomic_DNA"/>
</dbReference>
<keyword evidence="7" id="KW-0808">Transferase</keyword>
<protein>
    <submittedName>
        <fullName evidence="7">PLP-dependent aminotransferase family protein</fullName>
    </submittedName>
</protein>
<keyword evidence="5" id="KW-0804">Transcription</keyword>
<dbReference type="Proteomes" id="UP001305498">
    <property type="component" value="Chromosome"/>
</dbReference>
<dbReference type="GO" id="GO:0008483">
    <property type="term" value="F:transaminase activity"/>
    <property type="evidence" value="ECO:0007669"/>
    <property type="project" value="UniProtKB-KW"/>
</dbReference>
<evidence type="ECO:0000256" key="1">
    <source>
        <dbReference type="ARBA" id="ARBA00005384"/>
    </source>
</evidence>
<dbReference type="Gene3D" id="1.10.10.10">
    <property type="entry name" value="Winged helix-like DNA-binding domain superfamily/Winged helix DNA-binding domain"/>
    <property type="match status" value="1"/>
</dbReference>
<dbReference type="SUPFAM" id="SSF46785">
    <property type="entry name" value="Winged helix' DNA-binding domain"/>
    <property type="match status" value="1"/>
</dbReference>
<sequence>MNITADAMAAQVGGRTASTIADEITALIEVGVLPQGERLPTIRSVATSLGVSVGTVAEAWSALRSRGLVETRRRGGTTVVGATTGARPFAGWSNVDFLLSSPDVSLQPPLEAAFAHAVRQPGVNAWGREHMIRELRDVAIARWPFPAEAWTSAGGGTEGLWLATKAVIEPGRPIAVEEPAAPGYLATLAELGVRAIGVPVDDDGPSPDALRAALAEGAAAFVHQPGGPYSTRHVLGEGRAEELAGLVEDSDAVVLEDDSLGPLSPVLVRTVGDRLPSRTIRVLSFCRAYGLDLRTSVVGGAQRLVERAIAARSAGVASNSRILQHALAALVRDPDAERVVDAARARYSARTELAVRVFAEAGLAVHAGPGSHVIWVEVIDEGAAALALAGRGVIVDVGRTSFVTRQETGLLRLSTAQLPEDPALVAELASLVSRASHGDLRVAFD</sequence>
<comment type="similarity">
    <text evidence="1">In the C-terminal section; belongs to the class-I pyridoxal-phosphate-dependent aminotransferase family.</text>
</comment>
<dbReference type="Gene3D" id="3.90.1150.10">
    <property type="entry name" value="Aspartate Aminotransferase, domain 1"/>
    <property type="match status" value="1"/>
</dbReference>
<organism evidence="7 8">
    <name type="scientific">Microbacterium betulae</name>
    <dbReference type="NCBI Taxonomy" id="2981139"/>
    <lineage>
        <taxon>Bacteria</taxon>
        <taxon>Bacillati</taxon>
        <taxon>Actinomycetota</taxon>
        <taxon>Actinomycetes</taxon>
        <taxon>Micrococcales</taxon>
        <taxon>Microbacteriaceae</taxon>
        <taxon>Microbacterium</taxon>
    </lineage>
</organism>
<dbReference type="InterPro" id="IPR000524">
    <property type="entry name" value="Tscrpt_reg_HTH_GntR"/>
</dbReference>